<gene>
    <name evidence="1" type="ORF">CVT25_007381</name>
</gene>
<dbReference type="OrthoDB" id="3018047at2759"/>
<dbReference type="EMBL" id="NHYD01001526">
    <property type="protein sequence ID" value="PPQ90846.1"/>
    <property type="molecule type" value="Genomic_DNA"/>
</dbReference>
<accession>A0A409XJE3</accession>
<dbReference type="AlphaFoldDB" id="A0A409XJE3"/>
<comment type="caution">
    <text evidence="1">The sequence shown here is derived from an EMBL/GenBank/DDBJ whole genome shotgun (WGS) entry which is preliminary data.</text>
</comment>
<proteinExistence type="predicted"/>
<sequence length="97" mass="9953">MSGGHQVLAGFDTNNGFTVTNNTAQNIYLQTSASAFSTILPGQSSSAQTAFFNYAVRNNDTANAPLYLSVNVSSADGSVNVVSGTLRGSIGVNIAFA</sequence>
<name>A0A409XJE3_PSICY</name>
<evidence type="ECO:0000313" key="2">
    <source>
        <dbReference type="Proteomes" id="UP000283269"/>
    </source>
</evidence>
<reference evidence="1 2" key="1">
    <citation type="journal article" date="2018" name="Evol. Lett.">
        <title>Horizontal gene cluster transfer increased hallucinogenic mushroom diversity.</title>
        <authorList>
            <person name="Reynolds H.T."/>
            <person name="Vijayakumar V."/>
            <person name="Gluck-Thaler E."/>
            <person name="Korotkin H.B."/>
            <person name="Matheny P.B."/>
            <person name="Slot J.C."/>
        </authorList>
    </citation>
    <scope>NUCLEOTIDE SEQUENCE [LARGE SCALE GENOMIC DNA]</scope>
    <source>
        <strain evidence="1 2">2631</strain>
    </source>
</reference>
<evidence type="ECO:0000313" key="1">
    <source>
        <dbReference type="EMBL" id="PPQ90846.1"/>
    </source>
</evidence>
<protein>
    <submittedName>
        <fullName evidence="1">Uncharacterized protein</fullName>
    </submittedName>
</protein>
<keyword evidence="2" id="KW-1185">Reference proteome</keyword>
<dbReference type="Proteomes" id="UP000283269">
    <property type="component" value="Unassembled WGS sequence"/>
</dbReference>
<dbReference type="InParanoid" id="A0A409XJE3"/>
<organism evidence="1 2">
    <name type="scientific">Psilocybe cyanescens</name>
    <dbReference type="NCBI Taxonomy" id="93625"/>
    <lineage>
        <taxon>Eukaryota</taxon>
        <taxon>Fungi</taxon>
        <taxon>Dikarya</taxon>
        <taxon>Basidiomycota</taxon>
        <taxon>Agaricomycotina</taxon>
        <taxon>Agaricomycetes</taxon>
        <taxon>Agaricomycetidae</taxon>
        <taxon>Agaricales</taxon>
        <taxon>Agaricineae</taxon>
        <taxon>Strophariaceae</taxon>
        <taxon>Psilocybe</taxon>
    </lineage>
</organism>